<evidence type="ECO:0000256" key="13">
    <source>
        <dbReference type="PIRSR" id="PIRSR618044-1"/>
    </source>
</evidence>
<dbReference type="SUPFAM" id="SSF56601">
    <property type="entry name" value="beta-lactamase/transpeptidase-like"/>
    <property type="match status" value="1"/>
</dbReference>
<evidence type="ECO:0000313" key="17">
    <source>
        <dbReference type="EMBL" id="RJG21161.1"/>
    </source>
</evidence>
<name>A0A3A3GD94_PANTH</name>
<sequence length="476" mass="52141">MDSMGEEMTLVLKQQDATKKGKWKRIVAFATACQILTFTLLPSAGMVAAEAAAQTAEKGEAAANKGESASAVKATKESLKLEVTSAILMEASTGQVLVNIDSNTPKPPASMTKMMTEYIVMEKVKNGELSWDEEVTTSEHASLTRGSRIFLAQGDKHTVRDLYIAMAIGSANDATVALAERIAGTEKEFANLMNETAKKLGMTTAHFINSTGLGREDMPEKFRPEGTDETVMSAMDVAKLVRAIVIKHPEFRDFTTIQEYKFRERDETPIQNLNWMLEANKNIPNFKRYAYPGLDGMKTGFTNEAGNCFAGTAERDGMRLISVVMGTDINDKGKRFVETAKLLDHGYNNYEVQTVVAPKQAVDGVAAAPIKKGVSTEVPVVPETGVNFAVAKGASTEGKVTHEEMLTPANELVAPIKNGQKVGTITFTYKDNGLEQKKTVNLIASEEVEKGSWWRLFFRAIGEFFVDLFQSIKNLF</sequence>
<dbReference type="SMART" id="SM00936">
    <property type="entry name" value="PBP5_C"/>
    <property type="match status" value="1"/>
</dbReference>
<keyword evidence="8" id="KW-0378">Hydrolase</keyword>
<evidence type="ECO:0000256" key="11">
    <source>
        <dbReference type="ARBA" id="ARBA00023316"/>
    </source>
</evidence>
<proteinExistence type="inferred from homology"/>
<dbReference type="GO" id="GO:0006508">
    <property type="term" value="P:proteolysis"/>
    <property type="evidence" value="ECO:0007669"/>
    <property type="project" value="UniProtKB-KW"/>
</dbReference>
<dbReference type="PRINTS" id="PR00725">
    <property type="entry name" value="DADACBPTASE1"/>
</dbReference>
<evidence type="ECO:0000256" key="12">
    <source>
        <dbReference type="ARBA" id="ARBA00034000"/>
    </source>
</evidence>
<dbReference type="Pfam" id="PF00768">
    <property type="entry name" value="Peptidase_S11"/>
    <property type="match status" value="1"/>
</dbReference>
<evidence type="ECO:0000256" key="7">
    <source>
        <dbReference type="ARBA" id="ARBA00022729"/>
    </source>
</evidence>
<evidence type="ECO:0000256" key="8">
    <source>
        <dbReference type="ARBA" id="ARBA00022801"/>
    </source>
</evidence>
<evidence type="ECO:0000313" key="18">
    <source>
        <dbReference type="Proteomes" id="UP000266177"/>
    </source>
</evidence>
<feature type="active site" description="Proton acceptor" evidence="13">
    <location>
        <position position="113"/>
    </location>
</feature>
<evidence type="ECO:0000256" key="14">
    <source>
        <dbReference type="PIRSR" id="PIRSR618044-2"/>
    </source>
</evidence>
<dbReference type="InterPro" id="IPR018044">
    <property type="entry name" value="Peptidase_S11"/>
</dbReference>
<accession>A0A3A3GD94</accession>
<evidence type="ECO:0000259" key="16">
    <source>
        <dbReference type="SMART" id="SM00936"/>
    </source>
</evidence>
<dbReference type="InterPro" id="IPR037167">
    <property type="entry name" value="Peptidase_S11_C_sf"/>
</dbReference>
<dbReference type="EMBL" id="QYZD01000027">
    <property type="protein sequence ID" value="RJG21161.1"/>
    <property type="molecule type" value="Genomic_DNA"/>
</dbReference>
<dbReference type="SUPFAM" id="SSF69189">
    <property type="entry name" value="Penicillin-binding protein associated domain"/>
    <property type="match status" value="1"/>
</dbReference>
<feature type="active site" evidence="13">
    <location>
        <position position="170"/>
    </location>
</feature>
<evidence type="ECO:0000256" key="15">
    <source>
        <dbReference type="RuleBase" id="RU004016"/>
    </source>
</evidence>
<dbReference type="InterPro" id="IPR001967">
    <property type="entry name" value="Peptidase_S11_N"/>
</dbReference>
<comment type="pathway">
    <text evidence="2">Cell wall biogenesis; peptidoglycan biosynthesis.</text>
</comment>
<dbReference type="GO" id="GO:0009002">
    <property type="term" value="F:serine-type D-Ala-D-Ala carboxypeptidase activity"/>
    <property type="evidence" value="ECO:0007669"/>
    <property type="project" value="UniProtKB-EC"/>
</dbReference>
<comment type="catalytic activity">
    <reaction evidence="12">
        <text>Preferential cleavage: (Ac)2-L-Lys-D-Ala-|-D-Ala. Also transpeptidation of peptidyl-alanyl moieties that are N-acyl substituents of D-alanine.</text>
        <dbReference type="EC" id="3.4.16.4"/>
    </reaction>
</comment>
<comment type="function">
    <text evidence="1">Removes C-terminal D-alanyl residues from sugar-peptide cell wall precursors.</text>
</comment>
<evidence type="ECO:0000256" key="6">
    <source>
        <dbReference type="ARBA" id="ARBA00022670"/>
    </source>
</evidence>
<feature type="domain" description="Peptidase S11 D-Ala-D-Ala carboxypeptidase A C-terminal" evidence="16">
    <location>
        <begin position="350"/>
        <end position="450"/>
    </location>
</feature>
<feature type="binding site" evidence="14">
    <location>
        <position position="298"/>
    </location>
    <ligand>
        <name>substrate</name>
    </ligand>
</feature>
<dbReference type="Gene3D" id="3.40.710.10">
    <property type="entry name" value="DD-peptidase/beta-lactamase superfamily"/>
    <property type="match status" value="1"/>
</dbReference>
<dbReference type="GO" id="GO:0071555">
    <property type="term" value="P:cell wall organization"/>
    <property type="evidence" value="ECO:0007669"/>
    <property type="project" value="UniProtKB-KW"/>
</dbReference>
<reference evidence="17 18" key="1">
    <citation type="submission" date="2018-09" db="EMBL/GenBank/DDBJ databases">
        <title>Paenibacillus SK2017-BO5.</title>
        <authorList>
            <person name="Piskunova J.V."/>
            <person name="Dubiley S.A."/>
            <person name="Severinov K.V."/>
        </authorList>
    </citation>
    <scope>NUCLEOTIDE SEQUENCE [LARGE SCALE GENOMIC DNA]</scope>
    <source>
        <strain evidence="17 18">BO5</strain>
    </source>
</reference>
<dbReference type="Gene3D" id="2.60.410.10">
    <property type="entry name" value="D-Ala-D-Ala carboxypeptidase, C-terminal domain"/>
    <property type="match status" value="1"/>
</dbReference>
<evidence type="ECO:0000256" key="4">
    <source>
        <dbReference type="ARBA" id="ARBA00012448"/>
    </source>
</evidence>
<dbReference type="InterPro" id="IPR012907">
    <property type="entry name" value="Peptidase_S11_C"/>
</dbReference>
<dbReference type="AlphaFoldDB" id="A0A3A3GD94"/>
<evidence type="ECO:0000256" key="2">
    <source>
        <dbReference type="ARBA" id="ARBA00004752"/>
    </source>
</evidence>
<evidence type="ECO:0000256" key="1">
    <source>
        <dbReference type="ARBA" id="ARBA00003217"/>
    </source>
</evidence>
<evidence type="ECO:0000256" key="5">
    <source>
        <dbReference type="ARBA" id="ARBA00022645"/>
    </source>
</evidence>
<dbReference type="PANTHER" id="PTHR21581">
    <property type="entry name" value="D-ALANYL-D-ALANINE CARBOXYPEPTIDASE"/>
    <property type="match status" value="1"/>
</dbReference>
<dbReference type="InterPro" id="IPR012338">
    <property type="entry name" value="Beta-lactam/transpept-like"/>
</dbReference>
<evidence type="ECO:0000256" key="10">
    <source>
        <dbReference type="ARBA" id="ARBA00022984"/>
    </source>
</evidence>
<keyword evidence="11" id="KW-0961">Cell wall biogenesis/degradation</keyword>
<evidence type="ECO:0000256" key="3">
    <source>
        <dbReference type="ARBA" id="ARBA00007164"/>
    </source>
</evidence>
<evidence type="ECO:0000256" key="9">
    <source>
        <dbReference type="ARBA" id="ARBA00022960"/>
    </source>
</evidence>
<keyword evidence="6" id="KW-0645">Protease</keyword>
<keyword evidence="9" id="KW-0133">Cell shape</keyword>
<comment type="similarity">
    <text evidence="3 15">Belongs to the peptidase S11 family.</text>
</comment>
<dbReference type="Proteomes" id="UP000266177">
    <property type="component" value="Unassembled WGS sequence"/>
</dbReference>
<dbReference type="InterPro" id="IPR015956">
    <property type="entry name" value="Peniciliin-bd_prot_C_sf"/>
</dbReference>
<dbReference type="GO" id="GO:0008360">
    <property type="term" value="P:regulation of cell shape"/>
    <property type="evidence" value="ECO:0007669"/>
    <property type="project" value="UniProtKB-KW"/>
</dbReference>
<comment type="caution">
    <text evidence="17">The sequence shown here is derived from an EMBL/GenBank/DDBJ whole genome shotgun (WGS) entry which is preliminary data.</text>
</comment>
<dbReference type="EC" id="3.4.16.4" evidence="4"/>
<keyword evidence="10" id="KW-0573">Peptidoglycan synthesis</keyword>
<feature type="active site" description="Acyl-ester intermediate" evidence="13">
    <location>
        <position position="110"/>
    </location>
</feature>
<dbReference type="Pfam" id="PF07943">
    <property type="entry name" value="PBP5_C"/>
    <property type="match status" value="1"/>
</dbReference>
<organism evidence="17 18">
    <name type="scientific">Paenibacillus thiaminolyticus</name>
    <name type="common">Bacillus thiaminolyticus</name>
    <dbReference type="NCBI Taxonomy" id="49283"/>
    <lineage>
        <taxon>Bacteria</taxon>
        <taxon>Bacillati</taxon>
        <taxon>Bacillota</taxon>
        <taxon>Bacilli</taxon>
        <taxon>Bacillales</taxon>
        <taxon>Paenibacillaceae</taxon>
        <taxon>Paenibacillus</taxon>
    </lineage>
</organism>
<dbReference type="GO" id="GO:0009252">
    <property type="term" value="P:peptidoglycan biosynthetic process"/>
    <property type="evidence" value="ECO:0007669"/>
    <property type="project" value="UniProtKB-UniPathway"/>
</dbReference>
<dbReference type="OrthoDB" id="9791132at2"/>
<keyword evidence="5 17" id="KW-0121">Carboxypeptidase</keyword>
<dbReference type="PANTHER" id="PTHR21581:SF11">
    <property type="entry name" value="D-ALANYL-D-ALANINE CARBOXYPEPTIDASE DACA"/>
    <property type="match status" value="1"/>
</dbReference>
<protein>
    <recommendedName>
        <fullName evidence="4">serine-type D-Ala-D-Ala carboxypeptidase</fullName>
        <ecNumber evidence="4">3.4.16.4</ecNumber>
    </recommendedName>
</protein>
<keyword evidence="7" id="KW-0732">Signal</keyword>
<gene>
    <name evidence="17" type="ORF">DQX05_22800</name>
</gene>
<dbReference type="UniPathway" id="UPA00219"/>